<feature type="transmembrane region" description="Helical" evidence="1">
    <location>
        <begin position="201"/>
        <end position="221"/>
    </location>
</feature>
<organism evidence="2">
    <name type="scientific">Nakamurella sp. A5-74</name>
    <dbReference type="NCBI Taxonomy" id="3158264"/>
    <lineage>
        <taxon>Bacteria</taxon>
        <taxon>Bacillati</taxon>
        <taxon>Actinomycetota</taxon>
        <taxon>Actinomycetes</taxon>
        <taxon>Nakamurellales</taxon>
        <taxon>Nakamurellaceae</taxon>
        <taxon>Nakamurella</taxon>
    </lineage>
</organism>
<evidence type="ECO:0000256" key="1">
    <source>
        <dbReference type="SAM" id="Phobius"/>
    </source>
</evidence>
<dbReference type="InterPro" id="IPR023393">
    <property type="entry name" value="START-like_dom_sf"/>
</dbReference>
<dbReference type="RefSeq" id="WP_353649860.1">
    <property type="nucleotide sequence ID" value="NZ_CP159218.1"/>
</dbReference>
<sequence length="237" mass="24894">MELEHRFDLPVGVDQAWATLTDVGIVAECFPGAHLEKVEGDTFTGSLKFKAGPLRLTYKGTARFVEKNAAAHTATLEATGTEGPGSTGTVMVTAVAKPLSPNMTQVDVVTTLSLTGRPAQFGRPLMVEIGNRHIGQFADAVSTKLVGRGTGGAELVDVENPDTIAAARREQALHRGDDSGQYVRRVTGDRSAAHRSGDGRLSSLLTTALPAALVFVGVILLRKLLRKDAAPAAPADS</sequence>
<keyword evidence="1" id="KW-1133">Transmembrane helix</keyword>
<proteinExistence type="predicted"/>
<dbReference type="PANTHER" id="PTHR38588:SF1">
    <property type="entry name" value="BLL0334 PROTEIN"/>
    <property type="match status" value="1"/>
</dbReference>
<dbReference type="SUPFAM" id="SSF55961">
    <property type="entry name" value="Bet v1-like"/>
    <property type="match status" value="1"/>
</dbReference>
<name>A0AAU8DPN0_9ACTN</name>
<dbReference type="InterPro" id="IPR010419">
    <property type="entry name" value="CO_DH_gsu"/>
</dbReference>
<dbReference type="Pfam" id="PF06240">
    <property type="entry name" value="COXG"/>
    <property type="match status" value="1"/>
</dbReference>
<accession>A0AAU8DPN0</accession>
<reference evidence="2" key="1">
    <citation type="submission" date="2024-05" db="EMBL/GenBank/DDBJ databases">
        <authorList>
            <person name="Cai S.Y."/>
            <person name="Jin L.M."/>
            <person name="Li H.R."/>
        </authorList>
    </citation>
    <scope>NUCLEOTIDE SEQUENCE</scope>
    <source>
        <strain evidence="2">A5-74</strain>
    </source>
</reference>
<keyword evidence="1" id="KW-0472">Membrane</keyword>
<evidence type="ECO:0000313" key="2">
    <source>
        <dbReference type="EMBL" id="XCG64247.1"/>
    </source>
</evidence>
<dbReference type="Gene3D" id="3.30.530.20">
    <property type="match status" value="1"/>
</dbReference>
<dbReference type="AlphaFoldDB" id="A0AAU8DPN0"/>
<dbReference type="EMBL" id="CP159218">
    <property type="protein sequence ID" value="XCG64247.1"/>
    <property type="molecule type" value="Genomic_DNA"/>
</dbReference>
<dbReference type="CDD" id="cd07823">
    <property type="entry name" value="SRPBCC_5"/>
    <property type="match status" value="1"/>
</dbReference>
<dbReference type="PANTHER" id="PTHR38588">
    <property type="entry name" value="BLL0334 PROTEIN"/>
    <property type="match status" value="1"/>
</dbReference>
<keyword evidence="1" id="KW-0812">Transmembrane</keyword>
<gene>
    <name evidence="2" type="ORF">ABLG96_02535</name>
</gene>
<protein>
    <submittedName>
        <fullName evidence="2">SRPBCC family protein</fullName>
    </submittedName>
</protein>